<reference evidence="11 12" key="1">
    <citation type="submission" date="2019-07" db="EMBL/GenBank/DDBJ databases">
        <title>Draft genome assembly of a fouling barnacle, Amphibalanus amphitrite (Darwin, 1854): The first reference genome for Thecostraca.</title>
        <authorList>
            <person name="Kim W."/>
        </authorList>
    </citation>
    <scope>NUCLEOTIDE SEQUENCE [LARGE SCALE GENOMIC DNA]</scope>
    <source>
        <strain evidence="11">SNU_AA5</strain>
        <tissue evidence="11">Soma without cirri and trophi</tissue>
    </source>
</reference>
<evidence type="ECO:0000259" key="10">
    <source>
        <dbReference type="PROSITE" id="PS51465"/>
    </source>
</evidence>
<proteinExistence type="inferred from homology"/>
<keyword evidence="7" id="KW-1015">Disulfide bond</keyword>
<evidence type="ECO:0000256" key="3">
    <source>
        <dbReference type="ARBA" id="ARBA00022475"/>
    </source>
</evidence>
<organism evidence="11 12">
    <name type="scientific">Amphibalanus amphitrite</name>
    <name type="common">Striped barnacle</name>
    <name type="synonym">Balanus amphitrite</name>
    <dbReference type="NCBI Taxonomy" id="1232801"/>
    <lineage>
        <taxon>Eukaryota</taxon>
        <taxon>Metazoa</taxon>
        <taxon>Ecdysozoa</taxon>
        <taxon>Arthropoda</taxon>
        <taxon>Crustacea</taxon>
        <taxon>Multicrustacea</taxon>
        <taxon>Cirripedia</taxon>
        <taxon>Thoracica</taxon>
        <taxon>Thoracicalcarea</taxon>
        <taxon>Balanomorpha</taxon>
        <taxon>Balanoidea</taxon>
        <taxon>Balanidae</taxon>
        <taxon>Amphibalaninae</taxon>
        <taxon>Amphibalanus</taxon>
    </lineage>
</organism>
<gene>
    <name evidence="11" type="primary">Slco1a1</name>
    <name evidence="11" type="ORF">FJT64_003591</name>
</gene>
<accession>A0A6A4WB51</accession>
<feature type="transmembrane region" description="Helical" evidence="8">
    <location>
        <begin position="112"/>
        <end position="135"/>
    </location>
</feature>
<evidence type="ECO:0000256" key="6">
    <source>
        <dbReference type="ARBA" id="ARBA00023136"/>
    </source>
</evidence>
<dbReference type="SUPFAM" id="SSF103473">
    <property type="entry name" value="MFS general substrate transporter"/>
    <property type="match status" value="1"/>
</dbReference>
<dbReference type="PANTHER" id="PTHR11388">
    <property type="entry name" value="ORGANIC ANION TRANSPORTER"/>
    <property type="match status" value="1"/>
</dbReference>
<dbReference type="Pfam" id="PF03137">
    <property type="entry name" value="OATP"/>
    <property type="match status" value="1"/>
</dbReference>
<keyword evidence="6 8" id="KW-0472">Membrane</keyword>
<dbReference type="PROSITE" id="PS51465">
    <property type="entry name" value="KAZAL_2"/>
    <property type="match status" value="1"/>
</dbReference>
<dbReference type="AlphaFoldDB" id="A0A6A4WB51"/>
<evidence type="ECO:0000256" key="5">
    <source>
        <dbReference type="ARBA" id="ARBA00022989"/>
    </source>
</evidence>
<evidence type="ECO:0000256" key="1">
    <source>
        <dbReference type="ARBA" id="ARBA00004651"/>
    </source>
</evidence>
<feature type="transmembrane region" description="Helical" evidence="8">
    <location>
        <begin position="438"/>
        <end position="464"/>
    </location>
</feature>
<dbReference type="GO" id="GO:0016323">
    <property type="term" value="C:basolateral plasma membrane"/>
    <property type="evidence" value="ECO:0007669"/>
    <property type="project" value="TreeGrafter"/>
</dbReference>
<protein>
    <recommendedName>
        <fullName evidence="8">Solute carrier organic anion transporter family member</fullName>
    </recommendedName>
</protein>
<evidence type="ECO:0000256" key="9">
    <source>
        <dbReference type="SAM" id="MobiDB-lite"/>
    </source>
</evidence>
<dbReference type="Gene3D" id="1.20.1250.20">
    <property type="entry name" value="MFS general substrate transporter like domains"/>
    <property type="match status" value="1"/>
</dbReference>
<feature type="transmembrane region" description="Helical" evidence="8">
    <location>
        <begin position="308"/>
        <end position="332"/>
    </location>
</feature>
<keyword evidence="5 8" id="KW-1133">Transmembrane helix</keyword>
<evidence type="ECO:0000313" key="11">
    <source>
        <dbReference type="EMBL" id="KAF0299141.1"/>
    </source>
</evidence>
<feature type="transmembrane region" description="Helical" evidence="8">
    <location>
        <begin position="155"/>
        <end position="179"/>
    </location>
</feature>
<comment type="similarity">
    <text evidence="2 8">Belongs to the organo anion transporter (TC 2.A.60) family.</text>
</comment>
<keyword evidence="3" id="KW-1003">Cell membrane</keyword>
<dbReference type="InterPro" id="IPR036259">
    <property type="entry name" value="MFS_trans_sf"/>
</dbReference>
<dbReference type="PANTHER" id="PTHR11388:SF76">
    <property type="entry name" value="SOLUTE CARRIER ORGANIC ANION TRANSPORTER FAMILY MEMBER"/>
    <property type="match status" value="1"/>
</dbReference>
<feature type="region of interest" description="Disordered" evidence="9">
    <location>
        <begin position="563"/>
        <end position="582"/>
    </location>
</feature>
<evidence type="ECO:0000256" key="8">
    <source>
        <dbReference type="RuleBase" id="RU362056"/>
    </source>
</evidence>
<dbReference type="InterPro" id="IPR004156">
    <property type="entry name" value="OATP"/>
</dbReference>
<dbReference type="GO" id="GO:0006811">
    <property type="term" value="P:monoatomic ion transport"/>
    <property type="evidence" value="ECO:0007669"/>
    <property type="project" value="UniProtKB-KW"/>
</dbReference>
<keyword evidence="12" id="KW-1185">Reference proteome</keyword>
<dbReference type="GO" id="GO:0015347">
    <property type="term" value="F:sodium-independent organic anion transmembrane transporter activity"/>
    <property type="evidence" value="ECO:0007669"/>
    <property type="project" value="TreeGrafter"/>
</dbReference>
<comment type="subcellular location">
    <subcellularLocation>
        <location evidence="1 8">Cell membrane</location>
        <topology evidence="1 8">Multi-pass membrane protein</topology>
    </subcellularLocation>
</comment>
<feature type="transmembrane region" description="Helical" evidence="8">
    <location>
        <begin position="528"/>
        <end position="550"/>
    </location>
</feature>
<evidence type="ECO:0000256" key="7">
    <source>
        <dbReference type="ARBA" id="ARBA00023157"/>
    </source>
</evidence>
<dbReference type="OrthoDB" id="5062115at2759"/>
<dbReference type="InterPro" id="IPR002350">
    <property type="entry name" value="Kazal_dom"/>
</dbReference>
<feature type="transmembrane region" description="Helical" evidence="8">
    <location>
        <begin position="476"/>
        <end position="499"/>
    </location>
</feature>
<evidence type="ECO:0000256" key="2">
    <source>
        <dbReference type="ARBA" id="ARBA00009657"/>
    </source>
</evidence>
<comment type="caution">
    <text evidence="8">Lacks conserved residue(s) required for the propagation of feature annotation.</text>
</comment>
<comment type="caution">
    <text evidence="11">The sequence shown here is derived from an EMBL/GenBank/DDBJ whole genome shotgun (WGS) entry which is preliminary data.</text>
</comment>
<feature type="transmembrane region" description="Helical" evidence="8">
    <location>
        <begin position="76"/>
        <end position="100"/>
    </location>
</feature>
<feature type="compositionally biased region" description="Polar residues" evidence="9">
    <location>
        <begin position="572"/>
        <end position="582"/>
    </location>
</feature>
<keyword evidence="4 8" id="KW-0812">Transmembrane</keyword>
<dbReference type="EMBL" id="VIIS01001392">
    <property type="protein sequence ID" value="KAF0299141.1"/>
    <property type="molecule type" value="Genomic_DNA"/>
</dbReference>
<keyword evidence="8" id="KW-0813">Transport</keyword>
<dbReference type="NCBIfam" id="TIGR00805">
    <property type="entry name" value="oat"/>
    <property type="match status" value="1"/>
</dbReference>
<dbReference type="Pfam" id="PF07648">
    <property type="entry name" value="Kazal_2"/>
    <property type="match status" value="1"/>
</dbReference>
<dbReference type="GO" id="GO:0043252">
    <property type="term" value="P:sodium-independent organic anion transport"/>
    <property type="evidence" value="ECO:0007669"/>
    <property type="project" value="TreeGrafter"/>
</dbReference>
<feature type="transmembrane region" description="Helical" evidence="8">
    <location>
        <begin position="240"/>
        <end position="260"/>
    </location>
</feature>
<keyword evidence="8" id="KW-0406">Ion transport</keyword>
<dbReference type="Proteomes" id="UP000440578">
    <property type="component" value="Unassembled WGS sequence"/>
</dbReference>
<feature type="domain" description="Kazal-like" evidence="10">
    <location>
        <begin position="349"/>
        <end position="402"/>
    </location>
</feature>
<feature type="transmembrane region" description="Helical" evidence="8">
    <location>
        <begin position="280"/>
        <end position="301"/>
    </location>
</feature>
<evidence type="ECO:0000256" key="4">
    <source>
        <dbReference type="ARBA" id="ARBA00022692"/>
    </source>
</evidence>
<dbReference type="CDD" id="cd17336">
    <property type="entry name" value="MFS_SLCO_OATP"/>
    <property type="match status" value="1"/>
</dbReference>
<sequence>MDTDFLLKDPILWEVKPFYNAVMRYIRSFHAVYNFSERAARDVDASLCHLDEYAKAAPTSDPSQCDTGDVSLVPVILLFLSQFVSGIGATAYYTLGLTYLDDSVDKKQSPVMFAISAGLRVMGPMLGFMLGSFSLSKFVIPSLKPTISQRDPRWIGAWWLGFFVLAGLLLAVSMLMCLFPKRLPSSKAPGSSSDSATTEETEEVMMDKLMGSMSELHTGARPAEQLGGLREALFRLFKNPLLMVMLLNVVFAVIGFIGYFTFMPKYQQAAFKQSAAKASLFSGLSGVLVTLAGYIGSGILIKLLRPRAVFVTGYSALVSGVQTCCMFALMAVRCPEAPMHGTLGDAGQFMLTADCNAGCGCNANAMAPVCSQDGMANFFSPCLAGCQTFSTINGTTTYGNCSCIVEVEGKSAPGAGTIFQHAASAVSGLCDIPCDSQFVTYMIILAVMKFVGSTNRTGGMLVFFRSVADADKSLAIGLATALMSVFAFIPAPILFGAVVDQTCLVWEEKACGGKGNCLYYDTDKLRVYLHTAVIIPFAISFLLDMVVIYLSRNLKLYGDDEDTPATKKGQKKQNNGTMDMPM</sequence>
<evidence type="ECO:0000313" key="12">
    <source>
        <dbReference type="Proteomes" id="UP000440578"/>
    </source>
</evidence>
<name>A0A6A4WB51_AMPAM</name>